<keyword evidence="11" id="KW-1185">Reference proteome</keyword>
<comment type="pathway">
    <text evidence="6">Amino-acid degradation; L-threonine degradation via oxydo-reductase pathway; glycine from L-threonine: step 1/2.</text>
</comment>
<feature type="domain" description="Alcohol dehydrogenase-like N-terminal" evidence="9">
    <location>
        <begin position="30"/>
        <end position="140"/>
    </location>
</feature>
<keyword evidence="3 6" id="KW-0862">Zinc</keyword>
<comment type="catalytic activity">
    <reaction evidence="6">
        <text>L-threonine + NAD(+) = (2S)-2-amino-3-oxobutanoate + NADH + H(+)</text>
        <dbReference type="Rhea" id="RHEA:13161"/>
        <dbReference type="ChEBI" id="CHEBI:15378"/>
        <dbReference type="ChEBI" id="CHEBI:57540"/>
        <dbReference type="ChEBI" id="CHEBI:57926"/>
        <dbReference type="ChEBI" id="CHEBI:57945"/>
        <dbReference type="ChEBI" id="CHEBI:78948"/>
        <dbReference type="EC" id="1.1.1.103"/>
    </reaction>
</comment>
<feature type="binding site" evidence="6">
    <location>
        <position position="103"/>
    </location>
    <ligand>
        <name>Zn(2+)</name>
        <dbReference type="ChEBI" id="CHEBI:29105"/>
        <label>2</label>
    </ligand>
</feature>
<feature type="site" description="Important for catalytic activity for the proton relay mechanism but does not participate directly in the coordination of zinc atom" evidence="6">
    <location>
        <position position="152"/>
    </location>
</feature>
<dbReference type="eggNOG" id="COG1063">
    <property type="taxonomic scope" value="Bacteria"/>
</dbReference>
<reference evidence="10 11" key="1">
    <citation type="journal article" date="2014" name="Genome Announc.">
        <title>Draft Genome Sequence of Cytophaga fermentans JCM 21142T, a Facultative Anaerobe Isolated from Marine Mud.</title>
        <authorList>
            <person name="Starns D."/>
            <person name="Oshima K."/>
            <person name="Suda W."/>
            <person name="Iino T."/>
            <person name="Yuki M."/>
            <person name="Inoue J."/>
            <person name="Kitamura K."/>
            <person name="Iida T."/>
            <person name="Darby A."/>
            <person name="Hattori M."/>
            <person name="Ohkuma M."/>
        </authorList>
    </citation>
    <scope>NUCLEOTIDE SEQUENCE [LARGE SCALE GENOMIC DNA]</scope>
    <source>
        <strain evidence="10 11">JCM 21142</strain>
    </source>
</reference>
<feature type="binding site" evidence="6">
    <location>
        <position position="204"/>
    </location>
    <ligand>
        <name>NAD(+)</name>
        <dbReference type="ChEBI" id="CHEBI:57540"/>
    </ligand>
</feature>
<dbReference type="UniPathway" id="UPA00046">
    <property type="reaction ID" value="UER00505"/>
</dbReference>
<dbReference type="EMBL" id="BAMD01000048">
    <property type="protein sequence ID" value="GAF04545.1"/>
    <property type="molecule type" value="Genomic_DNA"/>
</dbReference>
<dbReference type="GO" id="GO:0008270">
    <property type="term" value="F:zinc ion binding"/>
    <property type="evidence" value="ECO:0007669"/>
    <property type="project" value="UniProtKB-UniRule"/>
</dbReference>
<dbReference type="HAMAP" id="MF_00627">
    <property type="entry name" value="Thr_dehydrog"/>
    <property type="match status" value="1"/>
</dbReference>
<evidence type="ECO:0000256" key="2">
    <source>
        <dbReference type="ARBA" id="ARBA00022723"/>
    </source>
</evidence>
<dbReference type="Pfam" id="PF00107">
    <property type="entry name" value="ADH_zinc_N"/>
    <property type="match status" value="1"/>
</dbReference>
<sequence length="344" mass="38197">MMEKMKALVKAKPEKGIWMQEVDVPQIGVNEVLIKVVKSAICGTDLHIYLWDEWARKTIQTPMTIGHEYVGYIAKVGSEVKELKEGDRVTGEGHIACGHCRNCRRGRQHICENTIGIGVNIDGAFAEYVKVPSHNIVKVHPQIPDEIASIMDPFGNATHTTLSFPIIGEDVIVTGSGLIGSMCVAIAKFAGARFVVATETNDYRAELARKMGATRVVNPLKEDLKDVVKELNMKGFDIGLECSGNPVAFNSMLDNMYNSGKISLLGIQPSNTQIDWSKVIFKGLTLKGIYGREMFETWYHMEQMLLSGINLAPMITHRYSIDDFQKGFDVMETGNSGKVILNWE</sequence>
<feature type="binding site" evidence="6">
    <location>
        <position position="97"/>
    </location>
    <ligand>
        <name>Zn(2+)</name>
        <dbReference type="ChEBI" id="CHEBI:29105"/>
        <label>2</label>
    </ligand>
</feature>
<feature type="binding site" evidence="6">
    <location>
        <begin position="265"/>
        <end position="267"/>
    </location>
    <ligand>
        <name>NAD(+)</name>
        <dbReference type="ChEBI" id="CHEBI:57540"/>
    </ligand>
</feature>
<accession>W7Y0U1</accession>
<dbReference type="NCBIfam" id="NF003808">
    <property type="entry name" value="PRK05396.1"/>
    <property type="match status" value="1"/>
</dbReference>
<feature type="domain" description="Alcohol dehydrogenase-like C-terminal" evidence="8">
    <location>
        <begin position="179"/>
        <end position="305"/>
    </location>
</feature>
<feature type="active site" description="Charge relay system" evidence="6">
    <location>
        <position position="47"/>
    </location>
</feature>
<evidence type="ECO:0000259" key="8">
    <source>
        <dbReference type="Pfam" id="PF00107"/>
    </source>
</evidence>
<feature type="binding site" evidence="6">
    <location>
        <position position="67"/>
    </location>
    <ligand>
        <name>Zn(2+)</name>
        <dbReference type="ChEBI" id="CHEBI:29105"/>
        <label>1</label>
        <note>catalytic</note>
    </ligand>
</feature>
<dbReference type="Pfam" id="PF08240">
    <property type="entry name" value="ADH_N"/>
    <property type="match status" value="1"/>
</dbReference>
<keyword evidence="4 6" id="KW-0560">Oxidoreductase</keyword>
<evidence type="ECO:0000256" key="5">
    <source>
        <dbReference type="ARBA" id="ARBA00023027"/>
    </source>
</evidence>
<proteinExistence type="inferred from homology"/>
<feature type="binding site" evidence="6">
    <location>
        <position position="199"/>
    </location>
    <ligand>
        <name>NAD(+)</name>
        <dbReference type="ChEBI" id="CHEBI:57540"/>
    </ligand>
</feature>
<evidence type="ECO:0000256" key="7">
    <source>
        <dbReference type="NCBIfam" id="TIGR00692"/>
    </source>
</evidence>
<dbReference type="Gene3D" id="3.40.50.720">
    <property type="entry name" value="NAD(P)-binding Rossmann-like Domain"/>
    <property type="match status" value="1"/>
</dbReference>
<comment type="subunit">
    <text evidence="6">Homotetramer.</text>
</comment>
<dbReference type="InterPro" id="IPR002328">
    <property type="entry name" value="ADH_Zn_CS"/>
</dbReference>
<dbReference type="InterPro" id="IPR011032">
    <property type="entry name" value="GroES-like_sf"/>
</dbReference>
<dbReference type="GO" id="GO:0005737">
    <property type="term" value="C:cytoplasm"/>
    <property type="evidence" value="ECO:0007669"/>
    <property type="project" value="UniProtKB-SubCell"/>
</dbReference>
<dbReference type="Gene3D" id="3.90.180.10">
    <property type="entry name" value="Medium-chain alcohol dehydrogenases, catalytic domain"/>
    <property type="match status" value="1"/>
</dbReference>
<feature type="binding site" evidence="6">
    <location>
        <position position="42"/>
    </location>
    <ligand>
        <name>Zn(2+)</name>
        <dbReference type="ChEBI" id="CHEBI:29105"/>
        <label>1</label>
        <note>catalytic</note>
    </ligand>
</feature>
<comment type="subcellular location">
    <subcellularLocation>
        <location evidence="6">Cytoplasm</location>
    </subcellularLocation>
</comment>
<dbReference type="AlphaFoldDB" id="W7Y0U1"/>
<feature type="binding site" evidence="6">
    <location>
        <position position="179"/>
    </location>
    <ligand>
        <name>NAD(+)</name>
        <dbReference type="ChEBI" id="CHEBI:57540"/>
    </ligand>
</feature>
<dbReference type="PROSITE" id="PS00059">
    <property type="entry name" value="ADH_ZINC"/>
    <property type="match status" value="1"/>
</dbReference>
<gene>
    <name evidence="6" type="primary">tdh</name>
    <name evidence="10" type="ORF">JCM21142_83254</name>
</gene>
<dbReference type="NCBIfam" id="TIGR00692">
    <property type="entry name" value="tdh"/>
    <property type="match status" value="1"/>
</dbReference>
<evidence type="ECO:0000259" key="9">
    <source>
        <dbReference type="Pfam" id="PF08240"/>
    </source>
</evidence>
<comment type="cofactor">
    <cofactor evidence="6">
        <name>Zn(2+)</name>
        <dbReference type="ChEBI" id="CHEBI:29105"/>
    </cofactor>
    <text evidence="6">Binds 2 Zn(2+) ions per subunit.</text>
</comment>
<dbReference type="InterPro" id="IPR050129">
    <property type="entry name" value="Zn_alcohol_dh"/>
</dbReference>
<keyword evidence="1 6" id="KW-0963">Cytoplasm</keyword>
<evidence type="ECO:0000256" key="4">
    <source>
        <dbReference type="ARBA" id="ARBA00023002"/>
    </source>
</evidence>
<feature type="active site" description="Charge relay system" evidence="6">
    <location>
        <position position="44"/>
    </location>
</feature>
<keyword evidence="5 6" id="KW-0520">NAD</keyword>
<comment type="function">
    <text evidence="6">Catalyzes the NAD(+)-dependent oxidation of L-threonine to 2-amino-3-ketobutyrate.</text>
</comment>
<dbReference type="PANTHER" id="PTHR43401:SF2">
    <property type="entry name" value="L-THREONINE 3-DEHYDROGENASE"/>
    <property type="match status" value="1"/>
</dbReference>
<protein>
    <recommendedName>
        <fullName evidence="6 7">L-threonine 3-dehydrogenase</fullName>
        <shortName evidence="6">TDH</shortName>
        <ecNumber evidence="6 7">1.1.1.103</ecNumber>
    </recommendedName>
</protein>
<comment type="caution">
    <text evidence="10">The sequence shown here is derived from an EMBL/GenBank/DDBJ whole genome shotgun (WGS) entry which is preliminary data.</text>
</comment>
<dbReference type="SUPFAM" id="SSF50129">
    <property type="entry name" value="GroES-like"/>
    <property type="match status" value="1"/>
</dbReference>
<feature type="binding site" evidence="6">
    <location>
        <position position="100"/>
    </location>
    <ligand>
        <name>Zn(2+)</name>
        <dbReference type="ChEBI" id="CHEBI:29105"/>
        <label>2</label>
    </ligand>
</feature>
<dbReference type="STRING" id="869213.GCA_000517085_02021"/>
<evidence type="ECO:0000256" key="1">
    <source>
        <dbReference type="ARBA" id="ARBA00022490"/>
    </source>
</evidence>
<evidence type="ECO:0000313" key="11">
    <source>
        <dbReference type="Proteomes" id="UP000019402"/>
    </source>
</evidence>
<dbReference type="Proteomes" id="UP000019402">
    <property type="component" value="Unassembled WGS sequence"/>
</dbReference>
<dbReference type="InterPro" id="IPR013149">
    <property type="entry name" value="ADH-like_C"/>
</dbReference>
<dbReference type="InterPro" id="IPR036291">
    <property type="entry name" value="NAD(P)-bd_dom_sf"/>
</dbReference>
<feature type="binding site" evidence="6">
    <location>
        <begin position="289"/>
        <end position="290"/>
    </location>
    <ligand>
        <name>NAD(+)</name>
        <dbReference type="ChEBI" id="CHEBI:57540"/>
    </ligand>
</feature>
<dbReference type="PANTHER" id="PTHR43401">
    <property type="entry name" value="L-THREONINE 3-DEHYDROGENASE"/>
    <property type="match status" value="1"/>
</dbReference>
<evidence type="ECO:0000256" key="3">
    <source>
        <dbReference type="ARBA" id="ARBA00022833"/>
    </source>
</evidence>
<dbReference type="SUPFAM" id="SSF51735">
    <property type="entry name" value="NAD(P)-binding Rossmann-fold domains"/>
    <property type="match status" value="1"/>
</dbReference>
<evidence type="ECO:0000256" key="6">
    <source>
        <dbReference type="HAMAP-Rule" id="MF_00627"/>
    </source>
</evidence>
<dbReference type="InterPro" id="IPR004627">
    <property type="entry name" value="L-Threonine_3-DHase"/>
</dbReference>
<evidence type="ECO:0000313" key="10">
    <source>
        <dbReference type="EMBL" id="GAF04545.1"/>
    </source>
</evidence>
<name>W7Y0U1_9BACT</name>
<feature type="binding site" evidence="6">
    <location>
        <position position="68"/>
    </location>
    <ligand>
        <name>Zn(2+)</name>
        <dbReference type="ChEBI" id="CHEBI:29105"/>
        <label>1</label>
        <note>catalytic</note>
    </ligand>
</feature>
<dbReference type="GO" id="GO:0008743">
    <property type="term" value="F:L-threonine 3-dehydrogenase activity"/>
    <property type="evidence" value="ECO:0007669"/>
    <property type="project" value="UniProtKB-UniRule"/>
</dbReference>
<organism evidence="10 11">
    <name type="scientific">Saccharicrinis fermentans DSM 9555 = JCM 21142</name>
    <dbReference type="NCBI Taxonomy" id="869213"/>
    <lineage>
        <taxon>Bacteria</taxon>
        <taxon>Pseudomonadati</taxon>
        <taxon>Bacteroidota</taxon>
        <taxon>Bacteroidia</taxon>
        <taxon>Marinilabiliales</taxon>
        <taxon>Marinilabiliaceae</taxon>
        <taxon>Saccharicrinis</taxon>
    </lineage>
</organism>
<keyword evidence="2 6" id="KW-0479">Metal-binding</keyword>
<feature type="binding site" evidence="6">
    <location>
        <position position="111"/>
    </location>
    <ligand>
        <name>Zn(2+)</name>
        <dbReference type="ChEBI" id="CHEBI:29105"/>
        <label>2</label>
    </ligand>
</feature>
<dbReference type="GO" id="GO:0019518">
    <property type="term" value="P:L-threonine catabolic process to glycine"/>
    <property type="evidence" value="ECO:0007669"/>
    <property type="project" value="UniProtKB-UniPathway"/>
</dbReference>
<comment type="similarity">
    <text evidence="6">Belongs to the zinc-containing alcohol dehydrogenase family.</text>
</comment>
<dbReference type="InterPro" id="IPR013154">
    <property type="entry name" value="ADH-like_N"/>
</dbReference>
<dbReference type="EC" id="1.1.1.103" evidence="6 7"/>